<dbReference type="SUPFAM" id="SSF140500">
    <property type="entry name" value="BAS1536-like"/>
    <property type="match status" value="1"/>
</dbReference>
<comment type="caution">
    <text evidence="1">The sequence shown here is derived from an EMBL/GenBank/DDBJ whole genome shotgun (WGS) entry which is preliminary data.</text>
</comment>
<dbReference type="Gene3D" id="4.10.280.10">
    <property type="entry name" value="Helix-loop-helix DNA-binding domain"/>
    <property type="match status" value="1"/>
</dbReference>
<dbReference type="InterPro" id="IPR037208">
    <property type="entry name" value="Spo0E-like_sf"/>
</dbReference>
<accession>A0ABT7L8X7</accession>
<reference evidence="1 2" key="1">
    <citation type="submission" date="2023-06" db="EMBL/GenBank/DDBJ databases">
        <title>Aquibacillus rhizosphaerae LR5S19.</title>
        <authorList>
            <person name="Sun J.-Q."/>
        </authorList>
    </citation>
    <scope>NUCLEOTIDE SEQUENCE [LARGE SCALE GENOMIC DNA]</scope>
    <source>
        <strain evidence="1 2">LR5S19</strain>
    </source>
</reference>
<evidence type="ECO:0000313" key="2">
    <source>
        <dbReference type="Proteomes" id="UP001235343"/>
    </source>
</evidence>
<dbReference type="EMBL" id="JASTZU010000058">
    <property type="protein sequence ID" value="MDL4842319.1"/>
    <property type="molecule type" value="Genomic_DNA"/>
</dbReference>
<gene>
    <name evidence="1" type="ORF">QQS35_17920</name>
</gene>
<evidence type="ECO:0000313" key="1">
    <source>
        <dbReference type="EMBL" id="MDL4842319.1"/>
    </source>
</evidence>
<keyword evidence="2" id="KW-1185">Reference proteome</keyword>
<sequence>MDFCNENCLKIVDEDISILRDLMYKAKIRTGSMNDPLVIEISQFLDLKLNQHGKMNKF</sequence>
<dbReference type="InterPro" id="IPR036638">
    <property type="entry name" value="HLH_DNA-bd_sf"/>
</dbReference>
<dbReference type="Proteomes" id="UP001235343">
    <property type="component" value="Unassembled WGS sequence"/>
</dbReference>
<dbReference type="InterPro" id="IPR018540">
    <property type="entry name" value="Spo0E-like"/>
</dbReference>
<dbReference type="RefSeq" id="WP_285933599.1">
    <property type="nucleotide sequence ID" value="NZ_JASTZU010000058.1"/>
</dbReference>
<dbReference type="Pfam" id="PF09388">
    <property type="entry name" value="SpoOE-like"/>
    <property type="match status" value="1"/>
</dbReference>
<organism evidence="1 2">
    <name type="scientific">Aquibacillus rhizosphaerae</name>
    <dbReference type="NCBI Taxonomy" id="3051431"/>
    <lineage>
        <taxon>Bacteria</taxon>
        <taxon>Bacillati</taxon>
        <taxon>Bacillota</taxon>
        <taxon>Bacilli</taxon>
        <taxon>Bacillales</taxon>
        <taxon>Bacillaceae</taxon>
        <taxon>Aquibacillus</taxon>
    </lineage>
</organism>
<protein>
    <submittedName>
        <fullName evidence="1">Aspartyl-phosphate phosphatase Spo0E family protein</fullName>
    </submittedName>
</protein>
<proteinExistence type="predicted"/>
<name>A0ABT7L8X7_9BACI</name>